<protein>
    <submittedName>
        <fullName evidence="2">Hypothetical_protein</fullName>
    </submittedName>
</protein>
<sequence>MSYIMLIEIVESISGKKYQNNPNTFQLEIYSLVISFHISVIKREIVRNIKVNATNEKLQTDIEQNLQYFFNLKKIEEPTTVQIKHNNRLAPATILRKTLQQLVCELTHLMIIITSVETAINESNVKNSILTIFSPFIRFNIIITFNQDYTQKLCCKQISVSDTAFKTCSVCTGTLSQQQQRENKVQKILHINATNETAKIFKLDVIVLFFGFTSAYIKNKITFNTAKITNIIPKANNKSGSQRDFLQHDGKMLQMNLEQSVLRHLSIVIGVKQCYKKNMMVLINLICYQYQIQKLSVYKYKVQNDSLNCNLIISTKAQFNHSIFIFKYKVYM</sequence>
<comment type="caution">
    <text evidence="1">The sequence shown here is derived from an EMBL/GenBank/DDBJ whole genome shotgun (WGS) entry which is preliminary data.</text>
</comment>
<reference evidence="2 3" key="2">
    <citation type="submission" date="2024-07" db="EMBL/GenBank/DDBJ databases">
        <authorList>
            <person name="Akdeniz Z."/>
        </authorList>
    </citation>
    <scope>NUCLEOTIDE SEQUENCE [LARGE SCALE GENOMIC DNA]</scope>
</reference>
<evidence type="ECO:0000313" key="3">
    <source>
        <dbReference type="Proteomes" id="UP001642409"/>
    </source>
</evidence>
<evidence type="ECO:0000313" key="1">
    <source>
        <dbReference type="EMBL" id="CAI9937951.1"/>
    </source>
</evidence>
<organism evidence="1">
    <name type="scientific">Hexamita inflata</name>
    <dbReference type="NCBI Taxonomy" id="28002"/>
    <lineage>
        <taxon>Eukaryota</taxon>
        <taxon>Metamonada</taxon>
        <taxon>Diplomonadida</taxon>
        <taxon>Hexamitidae</taxon>
        <taxon>Hexamitinae</taxon>
        <taxon>Hexamita</taxon>
    </lineage>
</organism>
<evidence type="ECO:0000313" key="2">
    <source>
        <dbReference type="EMBL" id="CAL6014636.1"/>
    </source>
</evidence>
<proteinExistence type="predicted"/>
<accession>A0AA86PFF0</accession>
<reference evidence="1" key="1">
    <citation type="submission" date="2023-06" db="EMBL/GenBank/DDBJ databases">
        <authorList>
            <person name="Kurt Z."/>
        </authorList>
    </citation>
    <scope>NUCLEOTIDE SEQUENCE</scope>
</reference>
<dbReference type="EMBL" id="CATOUU010000653">
    <property type="protein sequence ID" value="CAI9937951.1"/>
    <property type="molecule type" value="Genomic_DNA"/>
</dbReference>
<gene>
    <name evidence="2" type="ORF">HINF_LOCUS24362</name>
    <name evidence="1" type="ORF">HINF_LOCUS25596</name>
</gene>
<keyword evidence="3" id="KW-1185">Reference proteome</keyword>
<name>A0AA86PFF0_9EUKA</name>
<dbReference type="Proteomes" id="UP001642409">
    <property type="component" value="Unassembled WGS sequence"/>
</dbReference>
<dbReference type="AlphaFoldDB" id="A0AA86PFF0"/>
<dbReference type="EMBL" id="CAXDID020000071">
    <property type="protein sequence ID" value="CAL6014636.1"/>
    <property type="molecule type" value="Genomic_DNA"/>
</dbReference>